<dbReference type="Proteomes" id="UP000630135">
    <property type="component" value="Unassembled WGS sequence"/>
</dbReference>
<reference evidence="4" key="3">
    <citation type="journal article" date="2019" name="Int. J. Syst. Evol. Microbiol.">
        <title>The Global Catalogue of Microorganisms (GCM) 10K type strain sequencing project: providing services to taxonomists for standard genome sequencing and annotation.</title>
        <authorList>
            <consortium name="The Broad Institute Genomics Platform"/>
            <consortium name="The Broad Institute Genome Sequencing Center for Infectious Disease"/>
            <person name="Wu L."/>
            <person name="Ma J."/>
        </authorList>
    </citation>
    <scope>NUCLEOTIDE SEQUENCE [LARGE SCALE GENOMIC DNA]</scope>
    <source>
        <strain evidence="4">CGMCC 1.8884</strain>
    </source>
</reference>
<reference evidence="2" key="4">
    <citation type="submission" date="2023-08" db="EMBL/GenBank/DDBJ databases">
        <authorList>
            <person name="Sun Q."/>
            <person name="Zhou Y."/>
        </authorList>
    </citation>
    <scope>NUCLEOTIDE SEQUENCE</scope>
    <source>
        <strain evidence="3">CGMCC 1.8884</strain>
        <strain evidence="2">CGMCC 1.8885</strain>
    </source>
</reference>
<evidence type="ECO:0000313" key="4">
    <source>
        <dbReference type="Proteomes" id="UP000630135"/>
    </source>
</evidence>
<proteinExistence type="predicted"/>
<keyword evidence="4" id="KW-1185">Reference proteome</keyword>
<evidence type="ECO:0000313" key="5">
    <source>
        <dbReference type="Proteomes" id="UP000652720"/>
    </source>
</evidence>
<feature type="region of interest" description="Disordered" evidence="1">
    <location>
        <begin position="26"/>
        <end position="69"/>
    </location>
</feature>
<gene>
    <name evidence="3" type="ORF">GCM10008021_07370</name>
    <name evidence="2" type="ORF">GCM10010914_05930</name>
</gene>
<sequence length="69" mass="7286">MVPAFISDSATSPRLKGEAWPDVPMLKAEVGMGDSRGRGDRGKSEGERVKGEEVGRVTATLQARTGAEV</sequence>
<protein>
    <submittedName>
        <fullName evidence="2">Uncharacterized protein</fullName>
    </submittedName>
</protein>
<organism evidence="2 5">
    <name type="scientific">Deinococcus wulumuqiensis</name>
    <dbReference type="NCBI Taxonomy" id="980427"/>
    <lineage>
        <taxon>Bacteria</taxon>
        <taxon>Thermotogati</taxon>
        <taxon>Deinococcota</taxon>
        <taxon>Deinococci</taxon>
        <taxon>Deinococcales</taxon>
        <taxon>Deinococcaceae</taxon>
        <taxon>Deinococcus</taxon>
    </lineage>
</organism>
<evidence type="ECO:0000313" key="2">
    <source>
        <dbReference type="EMBL" id="GGI74612.1"/>
    </source>
</evidence>
<dbReference type="EMBL" id="BMLZ01000006">
    <property type="protein sequence ID" value="GGP29086.1"/>
    <property type="molecule type" value="Genomic_DNA"/>
</dbReference>
<feature type="compositionally biased region" description="Basic and acidic residues" evidence="1">
    <location>
        <begin position="35"/>
        <end position="55"/>
    </location>
</feature>
<dbReference type="Proteomes" id="UP000652720">
    <property type="component" value="Unassembled WGS sequence"/>
</dbReference>
<evidence type="ECO:0000313" key="3">
    <source>
        <dbReference type="EMBL" id="GGP29086.1"/>
    </source>
</evidence>
<comment type="caution">
    <text evidence="2">The sequence shown here is derived from an EMBL/GenBank/DDBJ whole genome shotgun (WGS) entry which is preliminary data.</text>
</comment>
<accession>A0AAV4K326</accession>
<name>A0AAV4K326_9DEIO</name>
<evidence type="ECO:0000256" key="1">
    <source>
        <dbReference type="SAM" id="MobiDB-lite"/>
    </source>
</evidence>
<dbReference type="AlphaFoldDB" id="A0AAV4K326"/>
<reference evidence="2" key="2">
    <citation type="journal article" date="2014" name="Int. J. Syst. Evol. Microbiol.">
        <title>Complete genome sequence of Corynebacterium casei LMG S-19264T (=DSM 44701T), isolated from a smear-ripened cheese.</title>
        <authorList>
            <consortium name="US DOE Joint Genome Institute (JGI-PGF)"/>
            <person name="Walter F."/>
            <person name="Albersmeier A."/>
            <person name="Kalinowski J."/>
            <person name="Ruckert C."/>
        </authorList>
    </citation>
    <scope>NUCLEOTIDE SEQUENCE</scope>
    <source>
        <strain evidence="2">CGMCC 1.8885</strain>
    </source>
</reference>
<reference evidence="3" key="1">
    <citation type="journal article" date="2014" name="Int. J. Syst. Evol. Microbiol.">
        <title>Complete genome of a new Firmicutes species belonging to the dominant human colonic microbiota ('Ruminococcus bicirculans') reveals two chromosomes and a selective capacity to utilize plant glucans.</title>
        <authorList>
            <consortium name="NISC Comparative Sequencing Program"/>
            <person name="Wegmann U."/>
            <person name="Louis P."/>
            <person name="Goesmann A."/>
            <person name="Henrissat B."/>
            <person name="Duncan S.H."/>
            <person name="Flint H.J."/>
        </authorList>
    </citation>
    <scope>NUCLEOTIDE SEQUENCE</scope>
    <source>
        <strain evidence="3">CGMCC 1.8884</strain>
    </source>
</reference>
<dbReference type="EMBL" id="BMMA01000003">
    <property type="protein sequence ID" value="GGI74612.1"/>
    <property type="molecule type" value="Genomic_DNA"/>
</dbReference>